<gene>
    <name evidence="1" type="ORF">UFOVP694_131</name>
</gene>
<proteinExistence type="predicted"/>
<dbReference type="EMBL" id="LR796651">
    <property type="protein sequence ID" value="CAB4158063.1"/>
    <property type="molecule type" value="Genomic_DNA"/>
</dbReference>
<name>A0A6J5NGL1_9CAUD</name>
<reference evidence="1" key="1">
    <citation type="submission" date="2020-04" db="EMBL/GenBank/DDBJ databases">
        <authorList>
            <person name="Chiriac C."/>
            <person name="Salcher M."/>
            <person name="Ghai R."/>
            <person name="Kavagutti S V."/>
        </authorList>
    </citation>
    <scope>NUCLEOTIDE SEQUENCE</scope>
</reference>
<sequence length="55" mass="6631">MIIPRLKKFEDSIRYDYAVCELEDCVNEATILSMTETRYVDFCEQHHRKYIVGEK</sequence>
<protein>
    <submittedName>
        <fullName evidence="1">Uncharacterized protein</fullName>
    </submittedName>
</protein>
<accession>A0A6J5NGL1</accession>
<organism evidence="1">
    <name type="scientific">uncultured Caudovirales phage</name>
    <dbReference type="NCBI Taxonomy" id="2100421"/>
    <lineage>
        <taxon>Viruses</taxon>
        <taxon>Duplodnaviria</taxon>
        <taxon>Heunggongvirae</taxon>
        <taxon>Uroviricota</taxon>
        <taxon>Caudoviricetes</taxon>
        <taxon>Peduoviridae</taxon>
        <taxon>Maltschvirus</taxon>
        <taxon>Maltschvirus maltsch</taxon>
    </lineage>
</organism>
<evidence type="ECO:0000313" key="1">
    <source>
        <dbReference type="EMBL" id="CAB4158063.1"/>
    </source>
</evidence>